<dbReference type="PANTHER" id="PTHR46112:SF3">
    <property type="entry name" value="AMINOPEPTIDASE YPDF"/>
    <property type="match status" value="1"/>
</dbReference>
<comment type="cofactor">
    <cofactor evidence="1">
        <name>Mn(2+)</name>
        <dbReference type="ChEBI" id="CHEBI:29035"/>
    </cofactor>
</comment>
<keyword evidence="3" id="KW-0479">Metal-binding</keyword>
<evidence type="ECO:0000256" key="1">
    <source>
        <dbReference type="ARBA" id="ARBA00001936"/>
    </source>
</evidence>
<dbReference type="GO" id="GO:0004177">
    <property type="term" value="F:aminopeptidase activity"/>
    <property type="evidence" value="ECO:0007669"/>
    <property type="project" value="UniProtKB-ARBA"/>
</dbReference>
<evidence type="ECO:0000313" key="7">
    <source>
        <dbReference type="EMBL" id="PKG25693.1"/>
    </source>
</evidence>
<dbReference type="EMBL" id="PISE01000001">
    <property type="protein sequence ID" value="PKG25693.1"/>
    <property type="molecule type" value="Genomic_DNA"/>
</dbReference>
<dbReference type="SUPFAM" id="SSF55920">
    <property type="entry name" value="Creatinase/aminopeptidase"/>
    <property type="match status" value="1"/>
</dbReference>
<evidence type="ECO:0000259" key="6">
    <source>
        <dbReference type="Pfam" id="PF01321"/>
    </source>
</evidence>
<dbReference type="RefSeq" id="WP_101174972.1">
    <property type="nucleotide sequence ID" value="NZ_PISE01000001.1"/>
</dbReference>
<dbReference type="Proteomes" id="UP000233375">
    <property type="component" value="Unassembled WGS sequence"/>
</dbReference>
<keyword evidence="8" id="KW-1185">Reference proteome</keyword>
<dbReference type="InterPro" id="IPR000994">
    <property type="entry name" value="Pept_M24"/>
</dbReference>
<dbReference type="Gene3D" id="3.40.350.10">
    <property type="entry name" value="Creatinase/prolidase N-terminal domain"/>
    <property type="match status" value="1"/>
</dbReference>
<dbReference type="Gene3D" id="3.90.230.10">
    <property type="entry name" value="Creatinase/methionine aminopeptidase superfamily"/>
    <property type="match status" value="1"/>
</dbReference>
<sequence length="354" mass="38897">MEKLQKLREALIKENADGMLITSNYNRRYISNFTGTSGVVLISGEEAKFITDFRYMEQAAEQCKGFEIVQHTGPIYKEVAVQAEKLGIKRLAFEQDYMTFTDYRIYEGAIKGELVPVSGLIEKLRLIKSPQEIKILKEAAKIADAAFTHILDFIKVGKTELEVSNELEFFMRKAGATSSSFDTIVASGKRSALPHGVATNKVIEDGDFVTLDYGAYYNGYVSDITRTIAVGNPDEKLKEIYEIVLQAQLKGMNGIKPGLTGIQADALTRDYITEHGYGDNFGHSTGHGIGLEVHEGPGLSAKSEIILAPGMVVTVEPGIYVPGLGGVRIEDDTLITDVHNEALTHSTKELIILK</sequence>
<dbReference type="CDD" id="cd01092">
    <property type="entry name" value="APP-like"/>
    <property type="match status" value="1"/>
</dbReference>
<name>A0A2N0Z871_9BACI</name>
<reference evidence="7 8" key="1">
    <citation type="journal article" date="2003" name="Int. J. Syst. Evol. Microbiol.">
        <title>Bacillus nealsonii sp. nov., isolated from a spacecraft-assembly facility, whose spores are gamma-radiation resistant.</title>
        <authorList>
            <person name="Venkateswaran K."/>
            <person name="Kempf M."/>
            <person name="Chen F."/>
            <person name="Satomi M."/>
            <person name="Nicholson W."/>
            <person name="Kern R."/>
        </authorList>
    </citation>
    <scope>NUCLEOTIDE SEQUENCE [LARGE SCALE GENOMIC DNA]</scope>
    <source>
        <strain evidence="7 8">FO-92</strain>
    </source>
</reference>
<evidence type="ECO:0000313" key="8">
    <source>
        <dbReference type="Proteomes" id="UP000233375"/>
    </source>
</evidence>
<comment type="similarity">
    <text evidence="2">Belongs to the peptidase M24B family.</text>
</comment>
<dbReference type="InterPro" id="IPR001131">
    <property type="entry name" value="Peptidase_M24B_aminopep-P_CS"/>
</dbReference>
<gene>
    <name evidence="7" type="ORF">CWS01_00235</name>
</gene>
<evidence type="ECO:0000256" key="3">
    <source>
        <dbReference type="ARBA" id="ARBA00022723"/>
    </source>
</evidence>
<accession>A0A2N0Z871</accession>
<dbReference type="GO" id="GO:0046872">
    <property type="term" value="F:metal ion binding"/>
    <property type="evidence" value="ECO:0007669"/>
    <property type="project" value="UniProtKB-KW"/>
</dbReference>
<dbReference type="FunFam" id="3.90.230.10:FF:000014">
    <property type="entry name" value="Aminopeptidase P family protein"/>
    <property type="match status" value="1"/>
</dbReference>
<proteinExistence type="inferred from homology"/>
<evidence type="ECO:0000259" key="5">
    <source>
        <dbReference type="Pfam" id="PF00557"/>
    </source>
</evidence>
<dbReference type="AlphaFoldDB" id="A0A2N0Z871"/>
<protein>
    <submittedName>
        <fullName evidence="7">Xaa-Pro dipeptidase</fullName>
    </submittedName>
</protein>
<dbReference type="SUPFAM" id="SSF53092">
    <property type="entry name" value="Creatinase/prolidase N-terminal domain"/>
    <property type="match status" value="1"/>
</dbReference>
<dbReference type="InterPro" id="IPR000587">
    <property type="entry name" value="Creatinase_N"/>
</dbReference>
<evidence type="ECO:0000256" key="2">
    <source>
        <dbReference type="ARBA" id="ARBA00008766"/>
    </source>
</evidence>
<keyword evidence="4" id="KW-0378">Hydrolase</keyword>
<dbReference type="OrthoDB" id="9806388at2"/>
<dbReference type="InterPro" id="IPR050659">
    <property type="entry name" value="Peptidase_M24B"/>
</dbReference>
<dbReference type="InterPro" id="IPR036005">
    <property type="entry name" value="Creatinase/aminopeptidase-like"/>
</dbReference>
<feature type="domain" description="Creatinase N-terminal" evidence="6">
    <location>
        <begin position="4"/>
        <end position="127"/>
    </location>
</feature>
<dbReference type="Pfam" id="PF00557">
    <property type="entry name" value="Peptidase_M24"/>
    <property type="match status" value="1"/>
</dbReference>
<dbReference type="InterPro" id="IPR001714">
    <property type="entry name" value="Pept_M24_MAP"/>
</dbReference>
<comment type="caution">
    <text evidence="7">The sequence shown here is derived from an EMBL/GenBank/DDBJ whole genome shotgun (WGS) entry which is preliminary data.</text>
</comment>
<dbReference type="PRINTS" id="PR00599">
    <property type="entry name" value="MAPEPTIDASE"/>
</dbReference>
<evidence type="ECO:0000256" key="4">
    <source>
        <dbReference type="ARBA" id="ARBA00022801"/>
    </source>
</evidence>
<dbReference type="InterPro" id="IPR029149">
    <property type="entry name" value="Creatin/AminoP/Spt16_N"/>
</dbReference>
<dbReference type="GO" id="GO:0008235">
    <property type="term" value="F:metalloexopeptidase activity"/>
    <property type="evidence" value="ECO:0007669"/>
    <property type="project" value="UniProtKB-ARBA"/>
</dbReference>
<feature type="domain" description="Peptidase M24" evidence="5">
    <location>
        <begin position="135"/>
        <end position="337"/>
    </location>
</feature>
<dbReference type="PANTHER" id="PTHR46112">
    <property type="entry name" value="AMINOPEPTIDASE"/>
    <property type="match status" value="1"/>
</dbReference>
<dbReference type="PROSITE" id="PS00491">
    <property type="entry name" value="PROLINE_PEPTIDASE"/>
    <property type="match status" value="1"/>
</dbReference>
<organism evidence="7 8">
    <name type="scientific">Niallia nealsonii</name>
    <dbReference type="NCBI Taxonomy" id="115979"/>
    <lineage>
        <taxon>Bacteria</taxon>
        <taxon>Bacillati</taxon>
        <taxon>Bacillota</taxon>
        <taxon>Bacilli</taxon>
        <taxon>Bacillales</taxon>
        <taxon>Bacillaceae</taxon>
        <taxon>Niallia</taxon>
    </lineage>
</organism>
<dbReference type="Pfam" id="PF01321">
    <property type="entry name" value="Creatinase_N"/>
    <property type="match status" value="1"/>
</dbReference>